<name>A0A7X0C7H5_9ACTN</name>
<dbReference type="InterPro" id="IPR024072">
    <property type="entry name" value="DHFR-like_dom_sf"/>
</dbReference>
<keyword evidence="3" id="KW-1185">Reference proteome</keyword>
<proteinExistence type="predicted"/>
<dbReference type="PANTHER" id="PTHR38011:SF2">
    <property type="entry name" value="BIFUNCTIONAL DEAMINASE-REDUCTASE DOMAIN PROTEIN"/>
    <property type="match status" value="1"/>
</dbReference>
<dbReference type="PANTHER" id="PTHR38011">
    <property type="entry name" value="DIHYDROFOLATE REDUCTASE FAMILY PROTEIN (AFU_ORTHOLOGUE AFUA_8G06820)"/>
    <property type="match status" value="1"/>
</dbReference>
<dbReference type="Proteomes" id="UP000583800">
    <property type="component" value="Unassembled WGS sequence"/>
</dbReference>
<feature type="domain" description="Bacterial bifunctional deaminase-reductase C-terminal" evidence="1">
    <location>
        <begin position="2"/>
        <end position="170"/>
    </location>
</feature>
<organism evidence="2 3">
    <name type="scientific">Nonomuraea muscovyensis</name>
    <dbReference type="NCBI Taxonomy" id="1124761"/>
    <lineage>
        <taxon>Bacteria</taxon>
        <taxon>Bacillati</taxon>
        <taxon>Actinomycetota</taxon>
        <taxon>Actinomycetes</taxon>
        <taxon>Streptosporangiales</taxon>
        <taxon>Streptosporangiaceae</taxon>
        <taxon>Nonomuraea</taxon>
    </lineage>
</organism>
<dbReference type="AlphaFoldDB" id="A0A7X0C7H5"/>
<accession>A0A7X0C7H5</accession>
<evidence type="ECO:0000313" key="3">
    <source>
        <dbReference type="Proteomes" id="UP000583800"/>
    </source>
</evidence>
<reference evidence="2 3" key="1">
    <citation type="submission" date="2020-08" db="EMBL/GenBank/DDBJ databases">
        <title>Sequencing the genomes of 1000 actinobacteria strains.</title>
        <authorList>
            <person name="Klenk H.-P."/>
        </authorList>
    </citation>
    <scope>NUCLEOTIDE SEQUENCE [LARGE SCALE GENOMIC DNA]</scope>
    <source>
        <strain evidence="2 3">DSM 45913</strain>
    </source>
</reference>
<evidence type="ECO:0000259" key="1">
    <source>
        <dbReference type="Pfam" id="PF01872"/>
    </source>
</evidence>
<dbReference type="InterPro" id="IPR002734">
    <property type="entry name" value="RibDG_C"/>
</dbReference>
<dbReference type="EMBL" id="JACHJB010000003">
    <property type="protein sequence ID" value="MBB6349932.1"/>
    <property type="molecule type" value="Genomic_DNA"/>
</dbReference>
<dbReference type="GO" id="GO:0008703">
    <property type="term" value="F:5-amino-6-(5-phosphoribosylamino)uracil reductase activity"/>
    <property type="evidence" value="ECO:0007669"/>
    <property type="project" value="InterPro"/>
</dbReference>
<evidence type="ECO:0000313" key="2">
    <source>
        <dbReference type="EMBL" id="MBB6349932.1"/>
    </source>
</evidence>
<dbReference type="RefSeq" id="WP_185087806.1">
    <property type="nucleotide sequence ID" value="NZ_JACHJB010000003.1"/>
</dbReference>
<protein>
    <submittedName>
        <fullName evidence="2">Dihydrofolate reductase</fullName>
    </submittedName>
</protein>
<comment type="caution">
    <text evidence="2">The sequence shown here is derived from an EMBL/GenBank/DDBJ whole genome shotgun (WGS) entry which is preliminary data.</text>
</comment>
<gene>
    <name evidence="2" type="ORF">FHU36_006504</name>
</gene>
<sequence length="179" mass="19574">MRKVVSSLFISLDGVTESPDKWQSAFDEEMAAEMNAVMDAQDAVLMGRVTYEEWAGYWPTSTDEPFASYINAAHKYVASTTLDRADWQNTTLLKGDLTEEIARLKSEPGGNIGVAGSPGLVRSLLEQDLLDQLRLMVSPVVAGAGRRLFGTDSPLKRLELEQSAQTTTGTMILVYRPAG</sequence>
<dbReference type="SUPFAM" id="SSF53597">
    <property type="entry name" value="Dihydrofolate reductase-like"/>
    <property type="match status" value="1"/>
</dbReference>
<dbReference type="InterPro" id="IPR050765">
    <property type="entry name" value="Riboflavin_Biosynth_HTPR"/>
</dbReference>
<dbReference type="Gene3D" id="3.40.430.10">
    <property type="entry name" value="Dihydrofolate Reductase, subunit A"/>
    <property type="match status" value="1"/>
</dbReference>
<dbReference type="Pfam" id="PF01872">
    <property type="entry name" value="RibD_C"/>
    <property type="match status" value="1"/>
</dbReference>
<dbReference type="GO" id="GO:0009231">
    <property type="term" value="P:riboflavin biosynthetic process"/>
    <property type="evidence" value="ECO:0007669"/>
    <property type="project" value="InterPro"/>
</dbReference>